<dbReference type="EMBL" id="JXJN01019265">
    <property type="status" value="NOT_ANNOTATED_CDS"/>
    <property type="molecule type" value="Genomic_DNA"/>
</dbReference>
<dbReference type="Gene3D" id="3.40.309.10">
    <property type="entry name" value="Aldehyde Dehydrogenase, Chain A, domain 2"/>
    <property type="match status" value="2"/>
</dbReference>
<dbReference type="STRING" id="67801.A0A1B0BRS4"/>
<evidence type="ECO:0000256" key="5">
    <source>
        <dbReference type="PROSITE-ProRule" id="PRU10007"/>
    </source>
</evidence>
<evidence type="ECO:0000256" key="1">
    <source>
        <dbReference type="ARBA" id="ARBA00009986"/>
    </source>
</evidence>
<dbReference type="InterPro" id="IPR016162">
    <property type="entry name" value="Ald_DH_N"/>
</dbReference>
<keyword evidence="3" id="KW-0520">NAD</keyword>
<reference evidence="8" key="2">
    <citation type="submission" date="2020-05" db="UniProtKB">
        <authorList>
            <consortium name="EnsemblMetazoa"/>
        </authorList>
    </citation>
    <scope>IDENTIFICATION</scope>
    <source>
        <strain evidence="8">IAEA</strain>
    </source>
</reference>
<keyword evidence="2 6" id="KW-0560">Oxidoreductase</keyword>
<evidence type="ECO:0000313" key="9">
    <source>
        <dbReference type="Proteomes" id="UP000092460"/>
    </source>
</evidence>
<sequence length="909" mass="100541">MLRLIKSLNSVENVKFILSSVPQKRYNSDIPTPQSMPGIKYTGIFINNEWHESKSGQKFPTINPAEGTCIAEIERSGAEDVDLAVEAAKCAFRFGSPWRRLDASRRGALLNRLANLMERDRVYLASLETFDNGKPYSMSYTVDLPMSIRCLRYFAGWADKNHGKTIPMDGKFFAYTRYEPVGVCAQIIPWNFPLVMASWKLGPALATGNTVVLKPSEQTCLSALYLAHLIEEAGFPSGVVNVLPGFGDVGEALVNHCDVQKVAFTGSTEVGKLIQQSSGNANLKRVTLELGGKNPLIVFADADMDYAVETAHNGSFFNMGQNCCAASRIFVEEKIYDEFVERSVERATKRLLGDPFDLKVEQGPQIDEQQMKKILDLIDSGKKDGAKLLTGGARQEGMPGYFVQPTVFADVKDDMKISREEIFGPVQQIMCFKKLDEVITRANDTHYGLAAGVFTKDIDKVNYIVQALQAGIVWVNTYNNFASQVAFGGFKMSGYGRENGEEALQRDRVYLASLETLDNGKPYSMSYNVDLPMSIKNLRYFAGWADKNHGKTIPMDGDFFAYTRHEPVGVCAQIIPWNFPILMMAWKLGPALATGNTVVLKPAEQTSLTALYIAQLIKEAGFPEGVVNVLPGYGDAGAALANHYNVDKVAFTGSTEVGKLIQQASGNTNLKRVTLELGGKSPNIVLADTDMDYAVETSHFGLFFNMGQCCCAGSRTFVEEKIYDEFVERSAERARKRRFGNPFDLNVEQGPQVDEEQLQKILQLIDSGKQQGAKLIAGGARPNELPGYFVQPTVFADVQDDMRIAREEIFGPVQQIIRFKKLDEVIERANNSDYGLAAAVFTKDIDKANYIVQGLRAGTVWVNTYNSLASQVPFGGFKMSGHGRENGEYALRNYTEVKSVIVKLAQKNS</sequence>
<dbReference type="InterPro" id="IPR029510">
    <property type="entry name" value="Ald_DH_CS_GLU"/>
</dbReference>
<dbReference type="EC" id="1.2.1.3" evidence="4"/>
<evidence type="ECO:0000313" key="8">
    <source>
        <dbReference type="EnsemblMetazoa" id="GPPI038532-PA"/>
    </source>
</evidence>
<feature type="domain" description="Aldehyde dehydrogenase" evidence="7">
    <location>
        <begin position="50"/>
        <end position="505"/>
    </location>
</feature>
<dbReference type="EMBL" id="JXJN01019266">
    <property type="status" value="NOT_ANNOTATED_CDS"/>
    <property type="molecule type" value="Genomic_DNA"/>
</dbReference>
<dbReference type="FunFam" id="3.40.605.10:FF:000026">
    <property type="entry name" value="Aldehyde dehydrogenase, putative"/>
    <property type="match status" value="1"/>
</dbReference>
<dbReference type="EnsemblMetazoa" id="GPPI038532-RA">
    <property type="protein sequence ID" value="GPPI038532-PA"/>
    <property type="gene ID" value="GPPI038532"/>
</dbReference>
<accession>A0A1B0BRS4</accession>
<dbReference type="InterPro" id="IPR016163">
    <property type="entry name" value="Ald_DH_C"/>
</dbReference>
<evidence type="ECO:0000256" key="6">
    <source>
        <dbReference type="RuleBase" id="RU003345"/>
    </source>
</evidence>
<dbReference type="EMBL" id="JXJN01019264">
    <property type="status" value="NOT_ANNOTATED_CDS"/>
    <property type="molecule type" value="Genomic_DNA"/>
</dbReference>
<evidence type="ECO:0000256" key="4">
    <source>
        <dbReference type="ARBA" id="ARBA00024226"/>
    </source>
</evidence>
<dbReference type="FunFam" id="3.40.605.10:FF:000029">
    <property type="entry name" value="Aldehyde dehydrogenase, mitochondrial"/>
    <property type="match status" value="2"/>
</dbReference>
<dbReference type="InterPro" id="IPR016161">
    <property type="entry name" value="Ald_DH/histidinol_DH"/>
</dbReference>
<dbReference type="InterPro" id="IPR016160">
    <property type="entry name" value="Ald_DH_CS_CYS"/>
</dbReference>
<reference evidence="9" key="1">
    <citation type="submission" date="2015-01" db="EMBL/GenBank/DDBJ databases">
        <authorList>
            <person name="Aksoy S."/>
            <person name="Warren W."/>
            <person name="Wilson R.K."/>
        </authorList>
    </citation>
    <scope>NUCLEOTIDE SEQUENCE [LARGE SCALE GENOMIC DNA]</scope>
    <source>
        <strain evidence="9">IAEA</strain>
    </source>
</reference>
<keyword evidence="9" id="KW-1185">Reference proteome</keyword>
<dbReference type="PANTHER" id="PTHR11699">
    <property type="entry name" value="ALDEHYDE DEHYDROGENASE-RELATED"/>
    <property type="match status" value="1"/>
</dbReference>
<feature type="active site" evidence="5">
    <location>
        <position position="676"/>
    </location>
</feature>
<evidence type="ECO:0000259" key="7">
    <source>
        <dbReference type="Pfam" id="PF00171"/>
    </source>
</evidence>
<feature type="active site" evidence="5">
    <location>
        <position position="289"/>
    </location>
</feature>
<dbReference type="GO" id="GO:0004029">
    <property type="term" value="F:aldehyde dehydrogenase (NAD+) activity"/>
    <property type="evidence" value="ECO:0007669"/>
    <property type="project" value="UniProtKB-EC"/>
</dbReference>
<comment type="similarity">
    <text evidence="1 6">Belongs to the aldehyde dehydrogenase family.</text>
</comment>
<name>A0A1B0BRS4_9MUSC</name>
<dbReference type="SUPFAM" id="SSF53720">
    <property type="entry name" value="ALDH-like"/>
    <property type="match status" value="2"/>
</dbReference>
<evidence type="ECO:0000256" key="2">
    <source>
        <dbReference type="ARBA" id="ARBA00023002"/>
    </source>
</evidence>
<dbReference type="VEuPathDB" id="VectorBase:GPPI038532"/>
<evidence type="ECO:0000256" key="3">
    <source>
        <dbReference type="ARBA" id="ARBA00023027"/>
    </source>
</evidence>
<proteinExistence type="inferred from homology"/>
<dbReference type="CDD" id="cd07141">
    <property type="entry name" value="ALDH_F1AB_F2_RALDH1"/>
    <property type="match status" value="1"/>
</dbReference>
<dbReference type="InterPro" id="IPR015590">
    <property type="entry name" value="Aldehyde_DH_dom"/>
</dbReference>
<dbReference type="PROSITE" id="PS00687">
    <property type="entry name" value="ALDEHYDE_DEHYDR_GLU"/>
    <property type="match status" value="2"/>
</dbReference>
<dbReference type="AlphaFoldDB" id="A0A1B0BRS4"/>
<protein>
    <recommendedName>
        <fullName evidence="4">aldehyde dehydrogenase (NAD(+))</fullName>
        <ecNumber evidence="4">1.2.1.3</ecNumber>
    </recommendedName>
</protein>
<organism evidence="8 9">
    <name type="scientific">Glossina palpalis gambiensis</name>
    <dbReference type="NCBI Taxonomy" id="67801"/>
    <lineage>
        <taxon>Eukaryota</taxon>
        <taxon>Metazoa</taxon>
        <taxon>Ecdysozoa</taxon>
        <taxon>Arthropoda</taxon>
        <taxon>Hexapoda</taxon>
        <taxon>Insecta</taxon>
        <taxon>Pterygota</taxon>
        <taxon>Neoptera</taxon>
        <taxon>Endopterygota</taxon>
        <taxon>Diptera</taxon>
        <taxon>Brachycera</taxon>
        <taxon>Muscomorpha</taxon>
        <taxon>Hippoboscoidea</taxon>
        <taxon>Glossinidae</taxon>
        <taxon>Glossina</taxon>
    </lineage>
</organism>
<dbReference type="Proteomes" id="UP000092460">
    <property type="component" value="Unassembled WGS sequence"/>
</dbReference>
<dbReference type="PROSITE" id="PS00070">
    <property type="entry name" value="ALDEHYDE_DEHYDR_CYS"/>
    <property type="match status" value="2"/>
</dbReference>
<dbReference type="FunFam" id="3.40.309.10:FF:000001">
    <property type="entry name" value="Mitochondrial aldehyde dehydrogenase 2"/>
    <property type="match status" value="2"/>
</dbReference>
<dbReference type="Gene3D" id="3.40.605.10">
    <property type="entry name" value="Aldehyde Dehydrogenase, Chain A, domain 1"/>
    <property type="match status" value="2"/>
</dbReference>
<dbReference type="Pfam" id="PF00171">
    <property type="entry name" value="Aldedh"/>
    <property type="match status" value="1"/>
</dbReference>